<evidence type="ECO:0000256" key="4">
    <source>
        <dbReference type="ARBA" id="ARBA00022989"/>
    </source>
</evidence>
<feature type="transmembrane region" description="Helical" evidence="6">
    <location>
        <begin position="299"/>
        <end position="329"/>
    </location>
</feature>
<proteinExistence type="predicted"/>
<feature type="domain" description="SSD" evidence="7">
    <location>
        <begin position="524"/>
        <end position="689"/>
    </location>
</feature>
<evidence type="ECO:0000256" key="1">
    <source>
        <dbReference type="ARBA" id="ARBA00004651"/>
    </source>
</evidence>
<dbReference type="InterPro" id="IPR004869">
    <property type="entry name" value="MMPL_dom"/>
</dbReference>
<comment type="caution">
    <text evidence="8">The sequence shown here is derived from an EMBL/GenBank/DDBJ whole genome shotgun (WGS) entry which is preliminary data.</text>
</comment>
<feature type="transmembrane region" description="Helical" evidence="6">
    <location>
        <begin position="551"/>
        <end position="569"/>
    </location>
</feature>
<dbReference type="Proteomes" id="UP001493487">
    <property type="component" value="Unassembled WGS sequence"/>
</dbReference>
<feature type="transmembrane region" description="Helical" evidence="6">
    <location>
        <begin position="270"/>
        <end position="293"/>
    </location>
</feature>
<feature type="transmembrane region" description="Helical" evidence="6">
    <location>
        <begin position="525"/>
        <end position="544"/>
    </location>
</feature>
<feature type="transmembrane region" description="Helical" evidence="6">
    <location>
        <begin position="229"/>
        <end position="249"/>
    </location>
</feature>
<dbReference type="EMBL" id="JASKHM010000016">
    <property type="protein sequence ID" value="MEQ4485662.1"/>
    <property type="molecule type" value="Genomic_DNA"/>
</dbReference>
<evidence type="ECO:0000256" key="3">
    <source>
        <dbReference type="ARBA" id="ARBA00022692"/>
    </source>
</evidence>
<feature type="transmembrane region" description="Helical" evidence="6">
    <location>
        <begin position="366"/>
        <end position="384"/>
    </location>
</feature>
<dbReference type="RefSeq" id="WP_232187962.1">
    <property type="nucleotide sequence ID" value="NZ_JAIOAP010000015.1"/>
</dbReference>
<dbReference type="InterPro" id="IPR000731">
    <property type="entry name" value="SSD"/>
</dbReference>
<evidence type="ECO:0000313" key="8">
    <source>
        <dbReference type="EMBL" id="MEQ4485662.1"/>
    </source>
</evidence>
<keyword evidence="5 6" id="KW-0472">Membrane</keyword>
<dbReference type="Pfam" id="PF03176">
    <property type="entry name" value="MMPL"/>
    <property type="match status" value="2"/>
</dbReference>
<keyword evidence="3 6" id="KW-0812">Transmembrane</keyword>
<gene>
    <name evidence="8" type="ORF">QJS35_25060</name>
</gene>
<feature type="transmembrane region" description="Helical" evidence="6">
    <location>
        <begin position="666"/>
        <end position="690"/>
    </location>
</feature>
<keyword evidence="2" id="KW-1003">Cell membrane</keyword>
<evidence type="ECO:0000313" key="9">
    <source>
        <dbReference type="Proteomes" id="UP001493487"/>
    </source>
</evidence>
<protein>
    <submittedName>
        <fullName evidence="8">MMPL family transporter</fullName>
    </submittedName>
</protein>
<feature type="domain" description="SSD" evidence="7">
    <location>
        <begin position="195"/>
        <end position="327"/>
    </location>
</feature>
<dbReference type="Gene3D" id="1.20.1640.10">
    <property type="entry name" value="Multidrug efflux transporter AcrB transmembrane domain"/>
    <property type="match status" value="2"/>
</dbReference>
<sequence length="736" mass="78725">MSKYLYRFGKWSYRNRRSVIFGWIAFLITAFIVGSTFAGPTSNEFSIPGTKAQEAIDLLNKEFPGASGGSVRMIFAAPAGQTLESADIKKAIAATLEQAKKDTEVAVILDPFSLQTISPDKTIGFADIIYNTESQKVTKESIDKIVESANISRDSGIQTEFGGSVRLANFESNPAPELVGIIVAFAILAFTFASLLAAGLPIITAIVGVGIGIMCVLFVSRFVPMTSTATILAIMLGLAVGIDYALFIISRHRHQLAEGLEIEESIGRAVGTAGSAVVFAGLTVIVALAGLSITGIPFLSIMGLAASFTILIAVFIAINLMPAVLGLVGQRISPARTSRLFRKPPASASQQTVSFRWGRFVSRHPVIILLIGVLFLVVISLPVLHMNLGLPDNGASPKESTEYKGYDLLSKGFGPGFNGPLVVVIDVLGKKDPKEASQAIIKELSALPNVASVAEPIWNQTNSIALVSVISQTGPNTTETKDLVNTIRNNTDSIQKAEDVKLYITGATAVNIDVSDKLNSVLPEFALVVVGLALILLALVFRSVLIPLKSVIGFLLSLTASMGVVVFIFQDGHFLNLLGISQPAPILSLLPILVIGILFGLAMDYEVFLVSRMREEYIHTGKARESVIMGIGHNGRVVTAAGLIMAAVFSSFIFTPDPVTKAIGVALTFGVLIDGFIVRMTLVPAVMTILSRSAWYIPRWLNRILPNIDIEGESLLEQLTIKGSEPVPAKKMRESS</sequence>
<dbReference type="InterPro" id="IPR050545">
    <property type="entry name" value="Mycobact_MmpL"/>
</dbReference>
<dbReference type="PANTHER" id="PTHR33406">
    <property type="entry name" value="MEMBRANE PROTEIN MJ1562-RELATED"/>
    <property type="match status" value="1"/>
</dbReference>
<evidence type="ECO:0000256" key="6">
    <source>
        <dbReference type="SAM" id="Phobius"/>
    </source>
</evidence>
<feature type="transmembrane region" description="Helical" evidence="6">
    <location>
        <begin position="20"/>
        <end position="38"/>
    </location>
</feature>
<name>A0ABV1L1N2_9BACL</name>
<reference evidence="8 9" key="1">
    <citation type="journal article" date="2023" name="Genome Announc.">
        <title>Pan-Genome Analyses of the Genus Cohnella and Proposal of the Novel Species Cohnella silvisoli sp. nov., Isolated from Forest Soil.</title>
        <authorList>
            <person name="Wang C."/>
            <person name="Mao L."/>
            <person name="Bao G."/>
            <person name="Zhu H."/>
        </authorList>
    </citation>
    <scope>NUCLEOTIDE SEQUENCE [LARGE SCALE GENOMIC DNA]</scope>
    <source>
        <strain evidence="8 9">NL03-T5-1</strain>
    </source>
</reference>
<dbReference type="SUPFAM" id="SSF82866">
    <property type="entry name" value="Multidrug efflux transporter AcrB transmembrane domain"/>
    <property type="match status" value="2"/>
</dbReference>
<evidence type="ECO:0000256" key="5">
    <source>
        <dbReference type="ARBA" id="ARBA00023136"/>
    </source>
</evidence>
<accession>A0ABV1L1N2</accession>
<keyword evidence="4 6" id="KW-1133">Transmembrane helix</keyword>
<feature type="transmembrane region" description="Helical" evidence="6">
    <location>
        <begin position="631"/>
        <end position="654"/>
    </location>
</feature>
<organism evidence="8 9">
    <name type="scientific">Cohnella silvisoli</name>
    <dbReference type="NCBI Taxonomy" id="2873699"/>
    <lineage>
        <taxon>Bacteria</taxon>
        <taxon>Bacillati</taxon>
        <taxon>Bacillota</taxon>
        <taxon>Bacilli</taxon>
        <taxon>Bacillales</taxon>
        <taxon>Paenibacillaceae</taxon>
        <taxon>Cohnella</taxon>
    </lineage>
</organism>
<comment type="subcellular location">
    <subcellularLocation>
        <location evidence="1">Cell membrane</location>
        <topology evidence="1">Multi-pass membrane protein</topology>
    </subcellularLocation>
</comment>
<dbReference type="PANTHER" id="PTHR33406:SF13">
    <property type="entry name" value="MEMBRANE PROTEIN YDFJ"/>
    <property type="match status" value="1"/>
</dbReference>
<evidence type="ECO:0000259" key="7">
    <source>
        <dbReference type="PROSITE" id="PS50156"/>
    </source>
</evidence>
<evidence type="ECO:0000256" key="2">
    <source>
        <dbReference type="ARBA" id="ARBA00022475"/>
    </source>
</evidence>
<keyword evidence="9" id="KW-1185">Reference proteome</keyword>
<dbReference type="PROSITE" id="PS50156">
    <property type="entry name" value="SSD"/>
    <property type="match status" value="2"/>
</dbReference>
<feature type="transmembrane region" description="Helical" evidence="6">
    <location>
        <begin position="589"/>
        <end position="610"/>
    </location>
</feature>
<feature type="transmembrane region" description="Helical" evidence="6">
    <location>
        <begin position="178"/>
        <end position="198"/>
    </location>
</feature>
<feature type="transmembrane region" description="Helical" evidence="6">
    <location>
        <begin position="205"/>
        <end position="223"/>
    </location>
</feature>